<organism evidence="10">
    <name type="scientific">bioreactor metagenome</name>
    <dbReference type="NCBI Taxonomy" id="1076179"/>
    <lineage>
        <taxon>unclassified sequences</taxon>
        <taxon>metagenomes</taxon>
        <taxon>ecological metagenomes</taxon>
    </lineage>
</organism>
<evidence type="ECO:0000259" key="9">
    <source>
        <dbReference type="PROSITE" id="PS51012"/>
    </source>
</evidence>
<comment type="similarity">
    <text evidence="2">Belongs to the ABC-2 integral membrane protein family.</text>
</comment>
<evidence type="ECO:0000256" key="1">
    <source>
        <dbReference type="ARBA" id="ARBA00004651"/>
    </source>
</evidence>
<dbReference type="PANTHER" id="PTHR30294:SF29">
    <property type="entry name" value="MULTIDRUG ABC TRANSPORTER PERMEASE YBHS-RELATED"/>
    <property type="match status" value="1"/>
</dbReference>
<dbReference type="AlphaFoldDB" id="A0A645A887"/>
<keyword evidence="5 8" id="KW-0812">Transmembrane</keyword>
<name>A0A645A887_9ZZZZ</name>
<dbReference type="PRINTS" id="PR00164">
    <property type="entry name" value="ABC2TRNSPORT"/>
</dbReference>
<comment type="subcellular location">
    <subcellularLocation>
        <location evidence="1">Cell membrane</location>
        <topology evidence="1">Multi-pass membrane protein</topology>
    </subcellularLocation>
</comment>
<evidence type="ECO:0000256" key="2">
    <source>
        <dbReference type="ARBA" id="ARBA00007783"/>
    </source>
</evidence>
<feature type="transmembrane region" description="Helical" evidence="8">
    <location>
        <begin position="6"/>
        <end position="26"/>
    </location>
</feature>
<dbReference type="PROSITE" id="PS51012">
    <property type="entry name" value="ABC_TM2"/>
    <property type="match status" value="1"/>
</dbReference>
<protein>
    <submittedName>
        <fullName evidence="10">Putative multidrug ABC transporter permease YbhS</fullName>
    </submittedName>
</protein>
<dbReference type="Pfam" id="PF01061">
    <property type="entry name" value="ABC2_membrane"/>
    <property type="match status" value="1"/>
</dbReference>
<feature type="domain" description="ABC transmembrane type-2" evidence="9">
    <location>
        <begin position="1"/>
        <end position="121"/>
    </location>
</feature>
<gene>
    <name evidence="10" type="primary">ybhS_17</name>
    <name evidence="10" type="ORF">SDC9_95864</name>
</gene>
<evidence type="ECO:0000256" key="4">
    <source>
        <dbReference type="ARBA" id="ARBA00022475"/>
    </source>
</evidence>
<dbReference type="PANTHER" id="PTHR30294">
    <property type="entry name" value="MEMBRANE COMPONENT OF ABC TRANSPORTER YHHJ-RELATED"/>
    <property type="match status" value="1"/>
</dbReference>
<dbReference type="InterPro" id="IPR013525">
    <property type="entry name" value="ABC2_TM"/>
</dbReference>
<dbReference type="InterPro" id="IPR047817">
    <property type="entry name" value="ABC2_TM_bact-type"/>
</dbReference>
<evidence type="ECO:0000256" key="8">
    <source>
        <dbReference type="SAM" id="Phobius"/>
    </source>
</evidence>
<accession>A0A645A887</accession>
<proteinExistence type="inferred from homology"/>
<evidence type="ECO:0000313" key="10">
    <source>
        <dbReference type="EMBL" id="MPM49136.1"/>
    </source>
</evidence>
<evidence type="ECO:0000256" key="7">
    <source>
        <dbReference type="ARBA" id="ARBA00023136"/>
    </source>
</evidence>
<sequence>MPVNGSLLLLFFVAILYITLTLSYGLTVSTLVDKQVNAVIFSAITAMIPVLMLSGMIFPVDNMPGALQALSAIVPARWFIEAVRKVMIQGLGMTIAWKEMLVLAGITLFLLGVTIIKTKKRLE</sequence>
<feature type="transmembrane region" description="Helical" evidence="8">
    <location>
        <begin position="38"/>
        <end position="58"/>
    </location>
</feature>
<reference evidence="10" key="1">
    <citation type="submission" date="2019-08" db="EMBL/GenBank/DDBJ databases">
        <authorList>
            <person name="Kucharzyk K."/>
            <person name="Murdoch R.W."/>
            <person name="Higgins S."/>
            <person name="Loffler F."/>
        </authorList>
    </citation>
    <scope>NUCLEOTIDE SEQUENCE</scope>
</reference>
<dbReference type="EMBL" id="VSSQ01012393">
    <property type="protein sequence ID" value="MPM49136.1"/>
    <property type="molecule type" value="Genomic_DNA"/>
</dbReference>
<keyword evidence="4" id="KW-1003">Cell membrane</keyword>
<dbReference type="InterPro" id="IPR051449">
    <property type="entry name" value="ABC-2_transporter_component"/>
</dbReference>
<dbReference type="GO" id="GO:0140359">
    <property type="term" value="F:ABC-type transporter activity"/>
    <property type="evidence" value="ECO:0007669"/>
    <property type="project" value="InterPro"/>
</dbReference>
<dbReference type="InterPro" id="IPR000412">
    <property type="entry name" value="ABC_2_transport"/>
</dbReference>
<evidence type="ECO:0000256" key="6">
    <source>
        <dbReference type="ARBA" id="ARBA00022989"/>
    </source>
</evidence>
<comment type="caution">
    <text evidence="10">The sequence shown here is derived from an EMBL/GenBank/DDBJ whole genome shotgun (WGS) entry which is preliminary data.</text>
</comment>
<evidence type="ECO:0000256" key="5">
    <source>
        <dbReference type="ARBA" id="ARBA00022692"/>
    </source>
</evidence>
<keyword evidence="7 8" id="KW-0472">Membrane</keyword>
<dbReference type="GO" id="GO:0043190">
    <property type="term" value="C:ATP-binding cassette (ABC) transporter complex"/>
    <property type="evidence" value="ECO:0007669"/>
    <property type="project" value="InterPro"/>
</dbReference>
<keyword evidence="6 8" id="KW-1133">Transmembrane helix</keyword>
<evidence type="ECO:0000256" key="3">
    <source>
        <dbReference type="ARBA" id="ARBA00022448"/>
    </source>
</evidence>
<keyword evidence="3" id="KW-0813">Transport</keyword>
<feature type="transmembrane region" description="Helical" evidence="8">
    <location>
        <begin position="95"/>
        <end position="116"/>
    </location>
</feature>